<organism evidence="10 11">
    <name type="scientific">Candidatus Magasanikbacteria bacterium CG10_big_fil_rev_8_21_14_0_10_40_10</name>
    <dbReference type="NCBI Taxonomy" id="1974648"/>
    <lineage>
        <taxon>Bacteria</taxon>
        <taxon>Candidatus Magasanikiibacteriota</taxon>
    </lineage>
</organism>
<sequence>MNPDQLWETTMDPERRIVKQVTVEDAVKADQIFDMLMGDNVAPRKHFIQTHAKKVKNLDI</sequence>
<keyword evidence="4" id="KW-0547">Nucleotide-binding</keyword>
<dbReference type="GO" id="GO:0003918">
    <property type="term" value="F:DNA topoisomerase type II (double strand cut, ATP-hydrolyzing) activity"/>
    <property type="evidence" value="ECO:0007669"/>
    <property type="project" value="UniProtKB-EC"/>
</dbReference>
<dbReference type="SUPFAM" id="SSF56719">
    <property type="entry name" value="Type II DNA topoisomerase"/>
    <property type="match status" value="1"/>
</dbReference>
<evidence type="ECO:0000256" key="2">
    <source>
        <dbReference type="ARBA" id="ARBA00010708"/>
    </source>
</evidence>
<reference evidence="11" key="1">
    <citation type="submission" date="2017-09" db="EMBL/GenBank/DDBJ databases">
        <title>Depth-based differentiation of microbial function through sediment-hosted aquifers and enrichment of novel symbionts in the deep terrestrial subsurface.</title>
        <authorList>
            <person name="Probst A.J."/>
            <person name="Ladd B."/>
            <person name="Jarett J.K."/>
            <person name="Geller-Mcgrath D.E."/>
            <person name="Sieber C.M.K."/>
            <person name="Emerson J.B."/>
            <person name="Anantharaman K."/>
            <person name="Thomas B.C."/>
            <person name="Malmstrom R."/>
            <person name="Stieglmeier M."/>
            <person name="Klingl A."/>
            <person name="Woyke T."/>
            <person name="Ryan C.M."/>
            <person name="Banfield J.F."/>
        </authorList>
    </citation>
    <scope>NUCLEOTIDE SEQUENCE [LARGE SCALE GENOMIC DNA]</scope>
</reference>
<comment type="catalytic activity">
    <reaction evidence="1">
        <text>ATP-dependent breakage, passage and rejoining of double-stranded DNA.</text>
        <dbReference type="EC" id="5.6.2.2"/>
    </reaction>
</comment>
<comment type="caution">
    <text evidence="10">The sequence shown here is derived from an EMBL/GenBank/DDBJ whole genome shotgun (WGS) entry which is preliminary data.</text>
</comment>
<dbReference type="PRINTS" id="PR01159">
    <property type="entry name" value="DNAGYRASEB"/>
</dbReference>
<dbReference type="PANTHER" id="PTHR45866">
    <property type="entry name" value="DNA GYRASE/TOPOISOMERASE SUBUNIT B"/>
    <property type="match status" value="1"/>
</dbReference>
<proteinExistence type="inferred from homology"/>
<evidence type="ECO:0000313" key="10">
    <source>
        <dbReference type="EMBL" id="PIT87577.1"/>
    </source>
</evidence>
<evidence type="ECO:0000256" key="4">
    <source>
        <dbReference type="ARBA" id="ARBA00022741"/>
    </source>
</evidence>
<evidence type="ECO:0000256" key="7">
    <source>
        <dbReference type="ARBA" id="ARBA00023125"/>
    </source>
</evidence>
<dbReference type="PANTHER" id="PTHR45866:SF1">
    <property type="entry name" value="DNA GYRASE SUBUNIT B, MITOCHONDRIAL"/>
    <property type="match status" value="1"/>
</dbReference>
<dbReference type="AlphaFoldDB" id="A0A2M6W473"/>
<keyword evidence="8" id="KW-0413">Isomerase</keyword>
<dbReference type="GO" id="GO:0006265">
    <property type="term" value="P:DNA topological change"/>
    <property type="evidence" value="ECO:0007669"/>
    <property type="project" value="InterPro"/>
</dbReference>
<keyword evidence="7" id="KW-0238">DNA-binding</keyword>
<comment type="similarity">
    <text evidence="2">Belongs to the type II topoisomerase GyrB family.</text>
</comment>
<protein>
    <recommendedName>
        <fullName evidence="3">DNA topoisomerase (ATP-hydrolyzing)</fullName>
        <ecNumber evidence="3">5.6.2.2</ecNumber>
    </recommendedName>
</protein>
<evidence type="ECO:0000256" key="3">
    <source>
        <dbReference type="ARBA" id="ARBA00012895"/>
    </source>
</evidence>
<dbReference type="Pfam" id="PF00986">
    <property type="entry name" value="DNA_gyraseB_C"/>
    <property type="match status" value="1"/>
</dbReference>
<name>A0A2M6W473_9BACT</name>
<evidence type="ECO:0000256" key="6">
    <source>
        <dbReference type="ARBA" id="ARBA00023029"/>
    </source>
</evidence>
<dbReference type="Proteomes" id="UP000231183">
    <property type="component" value="Unassembled WGS sequence"/>
</dbReference>
<dbReference type="InterPro" id="IPR013759">
    <property type="entry name" value="Topo_IIA_B_C"/>
</dbReference>
<gene>
    <name evidence="10" type="ORF">COU31_02185</name>
</gene>
<evidence type="ECO:0000256" key="8">
    <source>
        <dbReference type="ARBA" id="ARBA00023235"/>
    </source>
</evidence>
<dbReference type="InterPro" id="IPR000565">
    <property type="entry name" value="Topo_IIA_B"/>
</dbReference>
<dbReference type="EMBL" id="PFBX01000019">
    <property type="protein sequence ID" value="PIT87577.1"/>
    <property type="molecule type" value="Genomic_DNA"/>
</dbReference>
<keyword evidence="6" id="KW-0799">Topoisomerase</keyword>
<accession>A0A2M6W473</accession>
<dbReference type="Gene3D" id="3.40.50.670">
    <property type="match status" value="1"/>
</dbReference>
<feature type="domain" description="DNA gyrase B subunit C-terminal" evidence="9">
    <location>
        <begin position="1"/>
        <end position="49"/>
    </location>
</feature>
<dbReference type="GO" id="GO:0005524">
    <property type="term" value="F:ATP binding"/>
    <property type="evidence" value="ECO:0007669"/>
    <property type="project" value="UniProtKB-KW"/>
</dbReference>
<dbReference type="InterPro" id="IPR002288">
    <property type="entry name" value="DNA_gyrase_B_C"/>
</dbReference>
<evidence type="ECO:0000256" key="5">
    <source>
        <dbReference type="ARBA" id="ARBA00022840"/>
    </source>
</evidence>
<evidence type="ECO:0000313" key="11">
    <source>
        <dbReference type="Proteomes" id="UP000231183"/>
    </source>
</evidence>
<evidence type="ECO:0000259" key="9">
    <source>
        <dbReference type="Pfam" id="PF00986"/>
    </source>
</evidence>
<dbReference type="GO" id="GO:0003677">
    <property type="term" value="F:DNA binding"/>
    <property type="evidence" value="ECO:0007669"/>
    <property type="project" value="UniProtKB-KW"/>
</dbReference>
<evidence type="ECO:0000256" key="1">
    <source>
        <dbReference type="ARBA" id="ARBA00000185"/>
    </source>
</evidence>
<dbReference type="EC" id="5.6.2.2" evidence="3"/>
<keyword evidence="5" id="KW-0067">ATP-binding</keyword>
<dbReference type="InterPro" id="IPR013760">
    <property type="entry name" value="Topo_IIA-like_dom_sf"/>
</dbReference>